<feature type="compositionally biased region" description="Low complexity" evidence="1">
    <location>
        <begin position="465"/>
        <end position="477"/>
    </location>
</feature>
<sequence length="510" mass="52227">MTTPAPAQLPGEPFSEALSEAAQAAGMSVRLILTIADAVRRASQKHHHGEEQDLPEDLGQVAESWWSADELGKHLPASLLDHLTAGEDWPVMARQLMSLSRAGVDLTMFLPNLGTMASGVEHAVARNIARIQAEGTDRWAGLLRTTIPEGLVRNAILASPAWPDIAAHMGRLHDQGVDVARVLTDAHAAGLGVDQAIAAAVAPASAAPAPAPGPTAAAPPAPPAPAAPAPTPPAPTPPAPTPPAPTPPAPTPPAPTPAAPTPASAPATAPTPAPAPAATTPQPAAPAPATAPSPGTAPAPPVRTPAPAPAPIPAVAPPAPGTAQKPDPWAAPAVSTDAKHVWGPLTEGLRIPRDLDLGDRARALHQLGVTPGAHRTLVTRVNETLPERDATLLMSSRLWPVLAHRMHRMAQQNLPFAAHLARIAPDTAAWRTGPPSGTTARLLLATHHALTTPLDQALPTGPRVSTTAARSRYTTTAPDTAAPKQPAPTEPAVPAHRQQTAPAPRQGHGR</sequence>
<dbReference type="Proteomes" id="UP001431926">
    <property type="component" value="Chromosome"/>
</dbReference>
<dbReference type="EMBL" id="CP109491">
    <property type="protein sequence ID" value="WUX41749.1"/>
    <property type="molecule type" value="Genomic_DNA"/>
</dbReference>
<feature type="region of interest" description="Disordered" evidence="1">
    <location>
        <begin position="206"/>
        <end position="336"/>
    </location>
</feature>
<gene>
    <name evidence="2" type="ORF">OG367_38415</name>
</gene>
<keyword evidence="3" id="KW-1185">Reference proteome</keyword>
<reference evidence="2" key="1">
    <citation type="submission" date="2022-10" db="EMBL/GenBank/DDBJ databases">
        <title>The complete genomes of actinobacterial strains from the NBC collection.</title>
        <authorList>
            <person name="Joergensen T.S."/>
            <person name="Alvarez Arevalo M."/>
            <person name="Sterndorff E.B."/>
            <person name="Faurdal D."/>
            <person name="Vuksanovic O."/>
            <person name="Mourched A.-S."/>
            <person name="Charusanti P."/>
            <person name="Shaw S."/>
            <person name="Blin K."/>
            <person name="Weber T."/>
        </authorList>
    </citation>
    <scope>NUCLEOTIDE SEQUENCE</scope>
    <source>
        <strain evidence="2">NBC_01436</strain>
    </source>
</reference>
<organism evidence="2 3">
    <name type="scientific">Streptomyces anulatus</name>
    <name type="common">Streptomyces chrysomallus</name>
    <dbReference type="NCBI Taxonomy" id="1892"/>
    <lineage>
        <taxon>Bacteria</taxon>
        <taxon>Bacillati</taxon>
        <taxon>Actinomycetota</taxon>
        <taxon>Actinomycetes</taxon>
        <taxon>Kitasatosporales</taxon>
        <taxon>Streptomycetaceae</taxon>
        <taxon>Streptomyces</taxon>
    </lineage>
</organism>
<evidence type="ECO:0000313" key="3">
    <source>
        <dbReference type="Proteomes" id="UP001431926"/>
    </source>
</evidence>
<accession>A0ABZ1ZWQ1</accession>
<feature type="region of interest" description="Disordered" evidence="1">
    <location>
        <begin position="454"/>
        <end position="510"/>
    </location>
</feature>
<proteinExistence type="predicted"/>
<feature type="compositionally biased region" description="Pro residues" evidence="1">
    <location>
        <begin position="209"/>
        <end position="260"/>
    </location>
</feature>
<evidence type="ECO:0000256" key="1">
    <source>
        <dbReference type="SAM" id="MobiDB-lite"/>
    </source>
</evidence>
<dbReference type="RefSeq" id="WP_329359750.1">
    <property type="nucleotide sequence ID" value="NZ_CP109490.1"/>
</dbReference>
<protein>
    <submittedName>
        <fullName evidence="2">Uncharacterized protein</fullName>
    </submittedName>
</protein>
<name>A0ABZ1ZWQ1_STRAQ</name>
<feature type="compositionally biased region" description="Pro residues" evidence="1">
    <location>
        <begin position="283"/>
        <end position="320"/>
    </location>
</feature>
<evidence type="ECO:0000313" key="2">
    <source>
        <dbReference type="EMBL" id="WUX41749.1"/>
    </source>
</evidence>